<protein>
    <recommendedName>
        <fullName evidence="13">JmjC domain-containing protein</fullName>
    </recommendedName>
</protein>
<dbReference type="SFLD" id="SFLDG01067">
    <property type="entry name" value="SPASM/twitch_domain_containing"/>
    <property type="match status" value="1"/>
</dbReference>
<evidence type="ECO:0000259" key="9">
    <source>
        <dbReference type="PROSITE" id="PS51184"/>
    </source>
</evidence>
<dbReference type="NCBIfam" id="NF038283">
    <property type="entry name" value="viperin_w_prok"/>
    <property type="match status" value="1"/>
</dbReference>
<dbReference type="GO" id="GO:0051539">
    <property type="term" value="F:4 iron, 4 sulfur cluster binding"/>
    <property type="evidence" value="ECO:0007669"/>
    <property type="project" value="UniProtKB-KW"/>
</dbReference>
<dbReference type="InterPro" id="IPR014710">
    <property type="entry name" value="RmlC-like_jellyroll"/>
</dbReference>
<keyword evidence="3" id="KW-0949">S-adenosyl-L-methionine</keyword>
<evidence type="ECO:0000256" key="7">
    <source>
        <dbReference type="ARBA" id="ARBA00023118"/>
    </source>
</evidence>
<dbReference type="Pfam" id="PF04055">
    <property type="entry name" value="Radical_SAM"/>
    <property type="match status" value="1"/>
</dbReference>
<dbReference type="InterPro" id="IPR051196">
    <property type="entry name" value="RSAD2/Viperin_antiviral"/>
</dbReference>
<evidence type="ECO:0000256" key="1">
    <source>
        <dbReference type="ARBA" id="ARBA00001966"/>
    </source>
</evidence>
<name>A0AAD7XHX0_9STRA</name>
<evidence type="ECO:0000256" key="6">
    <source>
        <dbReference type="ARBA" id="ARBA00023014"/>
    </source>
</evidence>
<dbReference type="Pfam" id="PF13621">
    <property type="entry name" value="Cupin_8"/>
    <property type="match status" value="1"/>
</dbReference>
<feature type="domain" description="JmjC" evidence="9">
    <location>
        <begin position="147"/>
        <end position="322"/>
    </location>
</feature>
<dbReference type="Gene3D" id="3.20.20.70">
    <property type="entry name" value="Aldolase class I"/>
    <property type="match status" value="1"/>
</dbReference>
<dbReference type="SMART" id="SM00729">
    <property type="entry name" value="Elp3"/>
    <property type="match status" value="1"/>
</dbReference>
<sequence>MLLLHILGLKRIAIGSLAGVVIYAPTFTTTVVVVVVMGSLLVLFQGVACTRVMFFLGENAGRGRGDRLAVGEVPLSTDSRVIKKLIRDADAPFVIRKWQPETITLERFSAEACTTKVLVHSYESRGVVEEEIELGELVDRIATGSTVNAKSVHEVFDEEQGRALLRACVDTDRIDELRGTEGAEWGELAALLFIGNRKTFTRCHADPSVNLYLQLQGRKKWHLWPPSAAPELYVLPRANVAYMSVVNDHDRERSASRFPAYDRADRAVITIEPGDLLYVPPWWFHEVQNEADTPGEPVVGLSMNWLSVSLGWRLDKLLSLGTLMAPRFLWRYWSPDSAPVDDEIMRSCRRLKHGPAHPLRNEKTDSPQRSHFRSNKTFFFGRLIAWWALMKRLFGSHFVEALASTPRRAPVSVNYFISRRCNMGCKFCFHTAKTSQMLSLEDAKRGLSLLEAAGMEKLNIAGGEPFLEPTFLGELLRFASTELAVSTAIISNGSLISKHWMREYGKFVDILGISCDSFDPDINARLGRAAPGLAGIEHLEQIFRVRDWVSQQDIKFKLNTVVTSLNHEEDMNAPVTRLDPFRWKVFQCLVLDGENGGIGGDLRDARPLVVSPDQFAAFVDRHSAQASLVPETNNEMQASYLLLDEKMRWLDCSDGSKMPREISILDDPAEVFEQAGFDYDMFVKRGGIYTW</sequence>
<reference evidence="11" key="1">
    <citation type="submission" date="2023-01" db="EMBL/GenBank/DDBJ databases">
        <title>Metagenome sequencing of chrysophaentin producing Chrysophaeum taylorii.</title>
        <authorList>
            <person name="Davison J."/>
            <person name="Bewley C."/>
        </authorList>
    </citation>
    <scope>NUCLEOTIDE SEQUENCE</scope>
    <source>
        <strain evidence="11">NIES-1699</strain>
    </source>
</reference>
<keyword evidence="6" id="KW-0411">Iron-sulfur</keyword>
<evidence type="ECO:0000256" key="5">
    <source>
        <dbReference type="ARBA" id="ARBA00023004"/>
    </source>
</evidence>
<accession>A0AAD7XHX0</accession>
<keyword evidence="7" id="KW-0051">Antiviral defense</keyword>
<dbReference type="SFLD" id="SFLDS00029">
    <property type="entry name" value="Radical_SAM"/>
    <property type="match status" value="1"/>
</dbReference>
<keyword evidence="4" id="KW-0479">Metal-binding</keyword>
<gene>
    <name evidence="11" type="ORF">CTAYLR_002863</name>
</gene>
<dbReference type="Proteomes" id="UP001230188">
    <property type="component" value="Unassembled WGS sequence"/>
</dbReference>
<dbReference type="InterPro" id="IPR003347">
    <property type="entry name" value="JmjC_dom"/>
</dbReference>
<keyword evidence="8" id="KW-0472">Membrane</keyword>
<feature type="transmembrane region" description="Helical" evidence="8">
    <location>
        <begin position="12"/>
        <end position="44"/>
    </location>
</feature>
<dbReference type="AlphaFoldDB" id="A0AAD7XHX0"/>
<dbReference type="InterPro" id="IPR006638">
    <property type="entry name" value="Elp3/MiaA/NifB-like_rSAM"/>
</dbReference>
<dbReference type="PANTHER" id="PTHR21339:SF0">
    <property type="entry name" value="S-ADENOSYLMETHIONINE-DEPENDENT NUCLEOTIDE DEHYDRATASE RSAD2"/>
    <property type="match status" value="1"/>
</dbReference>
<keyword evidence="5" id="KW-0408">Iron</keyword>
<dbReference type="SUPFAM" id="SSF102114">
    <property type="entry name" value="Radical SAM enzymes"/>
    <property type="match status" value="1"/>
</dbReference>
<dbReference type="SFLD" id="SFLDG01088">
    <property type="entry name" value="antiviral_proteins"/>
    <property type="match status" value="1"/>
</dbReference>
<dbReference type="CDD" id="cd01335">
    <property type="entry name" value="Radical_SAM"/>
    <property type="match status" value="1"/>
</dbReference>
<dbReference type="PANTHER" id="PTHR21339">
    <property type="entry name" value="RADICAL S-ADENOSYL METHIONINE DOMAIN-CONTAINING PROTEIN 2"/>
    <property type="match status" value="1"/>
</dbReference>
<dbReference type="InterPro" id="IPR013785">
    <property type="entry name" value="Aldolase_TIM"/>
</dbReference>
<evidence type="ECO:0000256" key="2">
    <source>
        <dbReference type="ARBA" id="ARBA00022485"/>
    </source>
</evidence>
<comment type="cofactor">
    <cofactor evidence="1">
        <name>[4Fe-4S] cluster</name>
        <dbReference type="ChEBI" id="CHEBI:49883"/>
    </cofactor>
</comment>
<dbReference type="InterPro" id="IPR058240">
    <property type="entry name" value="rSAM_sf"/>
</dbReference>
<dbReference type="SMART" id="SM00558">
    <property type="entry name" value="JmjC"/>
    <property type="match status" value="1"/>
</dbReference>
<dbReference type="InterPro" id="IPR007197">
    <property type="entry name" value="rSAM"/>
</dbReference>
<proteinExistence type="predicted"/>
<dbReference type="GO" id="GO:0046872">
    <property type="term" value="F:metal ion binding"/>
    <property type="evidence" value="ECO:0007669"/>
    <property type="project" value="UniProtKB-KW"/>
</dbReference>
<dbReference type="SUPFAM" id="SSF51197">
    <property type="entry name" value="Clavaminate synthase-like"/>
    <property type="match status" value="1"/>
</dbReference>
<dbReference type="Gene3D" id="2.60.120.10">
    <property type="entry name" value="Jelly Rolls"/>
    <property type="match status" value="1"/>
</dbReference>
<evidence type="ECO:0000256" key="3">
    <source>
        <dbReference type="ARBA" id="ARBA00022691"/>
    </source>
</evidence>
<evidence type="ECO:0000256" key="4">
    <source>
        <dbReference type="ARBA" id="ARBA00022723"/>
    </source>
</evidence>
<keyword evidence="8" id="KW-0812">Transmembrane</keyword>
<evidence type="ECO:0000313" key="12">
    <source>
        <dbReference type="Proteomes" id="UP001230188"/>
    </source>
</evidence>
<dbReference type="GO" id="GO:0051607">
    <property type="term" value="P:defense response to virus"/>
    <property type="evidence" value="ECO:0007669"/>
    <property type="project" value="UniProtKB-KW"/>
</dbReference>
<organism evidence="11 12">
    <name type="scientific">Chrysophaeum taylorii</name>
    <dbReference type="NCBI Taxonomy" id="2483200"/>
    <lineage>
        <taxon>Eukaryota</taxon>
        <taxon>Sar</taxon>
        <taxon>Stramenopiles</taxon>
        <taxon>Ochrophyta</taxon>
        <taxon>Pelagophyceae</taxon>
        <taxon>Pelagomonadales</taxon>
        <taxon>Pelagomonadaceae</taxon>
        <taxon>Chrysophaeum</taxon>
    </lineage>
</organism>
<dbReference type="InterPro" id="IPR041667">
    <property type="entry name" value="Cupin_8"/>
</dbReference>
<dbReference type="PROSITE" id="PS51918">
    <property type="entry name" value="RADICAL_SAM"/>
    <property type="match status" value="1"/>
</dbReference>
<keyword evidence="12" id="KW-1185">Reference proteome</keyword>
<dbReference type="EMBL" id="JAQMWT010000533">
    <property type="protein sequence ID" value="KAJ8599968.1"/>
    <property type="molecule type" value="Genomic_DNA"/>
</dbReference>
<dbReference type="GO" id="GO:0003824">
    <property type="term" value="F:catalytic activity"/>
    <property type="evidence" value="ECO:0007669"/>
    <property type="project" value="InterPro"/>
</dbReference>
<comment type="caution">
    <text evidence="11">The sequence shown here is derived from an EMBL/GenBank/DDBJ whole genome shotgun (WGS) entry which is preliminary data.</text>
</comment>
<dbReference type="PROSITE" id="PS51184">
    <property type="entry name" value="JMJC"/>
    <property type="match status" value="1"/>
</dbReference>
<evidence type="ECO:0000256" key="8">
    <source>
        <dbReference type="SAM" id="Phobius"/>
    </source>
</evidence>
<evidence type="ECO:0000313" key="11">
    <source>
        <dbReference type="EMBL" id="KAJ8599968.1"/>
    </source>
</evidence>
<keyword evidence="2" id="KW-0004">4Fe-4S</keyword>
<evidence type="ECO:0000259" key="10">
    <source>
        <dbReference type="PROSITE" id="PS51918"/>
    </source>
</evidence>
<evidence type="ECO:0008006" key="13">
    <source>
        <dbReference type="Google" id="ProtNLM"/>
    </source>
</evidence>
<feature type="domain" description="Radical SAM core" evidence="10">
    <location>
        <begin position="407"/>
        <end position="628"/>
    </location>
</feature>
<keyword evidence="8" id="KW-1133">Transmembrane helix</keyword>